<dbReference type="HOGENOM" id="CLU_3277855_0_0_10"/>
<accession>G8UQM8</accession>
<dbReference type="EMBL" id="CP003191">
    <property type="protein sequence ID" value="AEW21735.1"/>
    <property type="molecule type" value="Genomic_DNA"/>
</dbReference>
<keyword evidence="2" id="KW-1185">Reference proteome</keyword>
<evidence type="ECO:0000313" key="2">
    <source>
        <dbReference type="Proteomes" id="UP000005436"/>
    </source>
</evidence>
<dbReference type="Proteomes" id="UP000005436">
    <property type="component" value="Chromosome"/>
</dbReference>
<name>G8UQM8_TANFA</name>
<organism evidence="1 2">
    <name type="scientific">Tannerella forsythia (strain ATCC 43037 / JCM 10827 / CCUG 21028 A / KCTC 5666 / FDC 338)</name>
    <name type="common">Bacteroides forsythus</name>
    <dbReference type="NCBI Taxonomy" id="203275"/>
    <lineage>
        <taxon>Bacteria</taxon>
        <taxon>Pseudomonadati</taxon>
        <taxon>Bacteroidota</taxon>
        <taxon>Bacteroidia</taxon>
        <taxon>Bacteroidales</taxon>
        <taxon>Tannerellaceae</taxon>
        <taxon>Tannerella</taxon>
    </lineage>
</organism>
<dbReference type="PATRIC" id="fig|203275.8.peg.923"/>
<proteinExistence type="predicted"/>
<sequence length="41" mass="4373">MTTSDLNSFASSLAGKQVLLLKFITPAFDKDHKLLPPANAA</sequence>
<dbReference type="KEGG" id="tfo:BFO_1026"/>
<gene>
    <name evidence="1" type="ordered locus">BFO_1026</name>
</gene>
<reference evidence="2" key="1">
    <citation type="submission" date="2011-12" db="EMBL/GenBank/DDBJ databases">
        <title>Complete sequence of Tannerella forsythia ATCC 43037.</title>
        <authorList>
            <person name="Dewhirst F."/>
            <person name="Tanner A."/>
            <person name="Izard J."/>
            <person name="Brinkac L."/>
            <person name="Durkin A.S."/>
            <person name="Hostetler J."/>
            <person name="Shetty J."/>
            <person name="Torralba M."/>
            <person name="Gill S."/>
            <person name="Nelson K."/>
        </authorList>
    </citation>
    <scope>NUCLEOTIDE SEQUENCE [LARGE SCALE GENOMIC DNA]</scope>
    <source>
        <strain evidence="2">ATCC 43037 / JCM 10827 / CCUG 33226 / KCTC 5666 / FDC 338</strain>
    </source>
</reference>
<dbReference type="AlphaFoldDB" id="G8UQM8"/>
<evidence type="ECO:0000313" key="1">
    <source>
        <dbReference type="EMBL" id="AEW21735.1"/>
    </source>
</evidence>
<protein>
    <submittedName>
        <fullName evidence="1">Uncharacterized protein</fullName>
    </submittedName>
</protein>